<dbReference type="PANTHER" id="PTHR43537:SF5">
    <property type="entry name" value="UXU OPERON TRANSCRIPTIONAL REGULATOR"/>
    <property type="match status" value="1"/>
</dbReference>
<dbReference type="PANTHER" id="PTHR43537">
    <property type="entry name" value="TRANSCRIPTIONAL REGULATOR, GNTR FAMILY"/>
    <property type="match status" value="1"/>
</dbReference>
<keyword evidence="6" id="KW-1185">Reference proteome</keyword>
<reference evidence="5 6" key="2">
    <citation type="submission" date="2019-06" db="EMBL/GenBank/DDBJ databases">
        <title>Martelella lutilitoris sp. nov., isolated from a tidal mudflat.</title>
        <authorList>
            <person name="Kim Y.-J."/>
        </authorList>
    </citation>
    <scope>NUCLEOTIDE SEQUENCE [LARGE SCALE GENOMIC DNA]</scope>
    <source>
        <strain evidence="5 6">GH2-6</strain>
    </source>
</reference>
<protein>
    <submittedName>
        <fullName evidence="5">GntR family transcriptional regulator</fullName>
    </submittedName>
</protein>
<evidence type="ECO:0000256" key="1">
    <source>
        <dbReference type="ARBA" id="ARBA00023015"/>
    </source>
</evidence>
<dbReference type="OrthoDB" id="9788098at2"/>
<dbReference type="Gene3D" id="1.20.120.530">
    <property type="entry name" value="GntR ligand-binding domain-like"/>
    <property type="match status" value="1"/>
</dbReference>
<evidence type="ECO:0000259" key="4">
    <source>
        <dbReference type="PROSITE" id="PS50949"/>
    </source>
</evidence>
<dbReference type="RefSeq" id="WP_138747622.1">
    <property type="nucleotide sequence ID" value="NZ_VCLB01000003.1"/>
</dbReference>
<evidence type="ECO:0000256" key="2">
    <source>
        <dbReference type="ARBA" id="ARBA00023125"/>
    </source>
</evidence>
<organism evidence="5 6">
    <name type="scientific">Martelella lutilitoris</name>
    <dbReference type="NCBI Taxonomy" id="2583532"/>
    <lineage>
        <taxon>Bacteria</taxon>
        <taxon>Pseudomonadati</taxon>
        <taxon>Pseudomonadota</taxon>
        <taxon>Alphaproteobacteria</taxon>
        <taxon>Hyphomicrobiales</taxon>
        <taxon>Aurantimonadaceae</taxon>
        <taxon>Martelella</taxon>
    </lineage>
</organism>
<keyword evidence="2" id="KW-0238">DNA-binding</keyword>
<evidence type="ECO:0000313" key="5">
    <source>
        <dbReference type="EMBL" id="TNB48718.1"/>
    </source>
</evidence>
<keyword evidence="1" id="KW-0805">Transcription regulation</keyword>
<dbReference type="SUPFAM" id="SSF46785">
    <property type="entry name" value="Winged helix' DNA-binding domain"/>
    <property type="match status" value="1"/>
</dbReference>
<dbReference type="Pfam" id="PF00392">
    <property type="entry name" value="GntR"/>
    <property type="match status" value="1"/>
</dbReference>
<comment type="caution">
    <text evidence="5">The sequence shown here is derived from an EMBL/GenBank/DDBJ whole genome shotgun (WGS) entry which is preliminary data.</text>
</comment>
<dbReference type="SUPFAM" id="SSF48008">
    <property type="entry name" value="GntR ligand-binding domain-like"/>
    <property type="match status" value="1"/>
</dbReference>
<dbReference type="CDD" id="cd07377">
    <property type="entry name" value="WHTH_GntR"/>
    <property type="match status" value="1"/>
</dbReference>
<evidence type="ECO:0000313" key="6">
    <source>
        <dbReference type="Proteomes" id="UP000307874"/>
    </source>
</evidence>
<dbReference type="Gene3D" id="1.10.10.10">
    <property type="entry name" value="Winged helix-like DNA-binding domain superfamily/Winged helix DNA-binding domain"/>
    <property type="match status" value="1"/>
</dbReference>
<feature type="domain" description="HTH gntR-type" evidence="4">
    <location>
        <begin position="16"/>
        <end position="83"/>
    </location>
</feature>
<proteinExistence type="predicted"/>
<dbReference type="Proteomes" id="UP000307874">
    <property type="component" value="Unassembled WGS sequence"/>
</dbReference>
<dbReference type="SMART" id="SM00345">
    <property type="entry name" value="HTH_GNTR"/>
    <property type="match status" value="1"/>
</dbReference>
<dbReference type="AlphaFoldDB" id="A0A5C4JTM3"/>
<dbReference type="InterPro" id="IPR011711">
    <property type="entry name" value="GntR_C"/>
</dbReference>
<dbReference type="EMBL" id="VCLB01000003">
    <property type="protein sequence ID" value="TNB48718.1"/>
    <property type="molecule type" value="Genomic_DNA"/>
</dbReference>
<accession>A0A5C4JTM3</accession>
<dbReference type="Pfam" id="PF07729">
    <property type="entry name" value="FCD"/>
    <property type="match status" value="1"/>
</dbReference>
<dbReference type="InterPro" id="IPR008920">
    <property type="entry name" value="TF_FadR/GntR_C"/>
</dbReference>
<evidence type="ECO:0000256" key="3">
    <source>
        <dbReference type="ARBA" id="ARBA00023163"/>
    </source>
</evidence>
<dbReference type="GO" id="GO:0003700">
    <property type="term" value="F:DNA-binding transcription factor activity"/>
    <property type="evidence" value="ECO:0007669"/>
    <property type="project" value="InterPro"/>
</dbReference>
<gene>
    <name evidence="5" type="ORF">FF124_06210</name>
</gene>
<sequence length="233" mass="26060">MVGKLKIGALEQARQPTVTDLVYDHLYRQVIENELPPGSKLSEVEVARVLGVSRQPVRDAFYRLSQQGFLLIRPQRATLVTHISKRAVMQAHFIRSALELATVEAAARCCTREDADILRVNIAEQDAAIRAGDKTGFHVLDDEFHKQICELSGHGDAWALIRDHKAHMDRVRYLSLSFGATSALNEHAGILHAIEAHDVEAAVSAMREHLSQIAKIVERINVSHPAFFEMEDE</sequence>
<name>A0A5C4JTM3_9HYPH</name>
<dbReference type="InterPro" id="IPR036390">
    <property type="entry name" value="WH_DNA-bd_sf"/>
</dbReference>
<keyword evidence="3" id="KW-0804">Transcription</keyword>
<dbReference type="PROSITE" id="PS50949">
    <property type="entry name" value="HTH_GNTR"/>
    <property type="match status" value="1"/>
</dbReference>
<dbReference type="InterPro" id="IPR036388">
    <property type="entry name" value="WH-like_DNA-bd_sf"/>
</dbReference>
<dbReference type="InterPro" id="IPR000524">
    <property type="entry name" value="Tscrpt_reg_HTH_GntR"/>
</dbReference>
<reference evidence="5 6" key="1">
    <citation type="submission" date="2019-05" db="EMBL/GenBank/DDBJ databases">
        <authorList>
            <person name="Lee S.D."/>
        </authorList>
    </citation>
    <scope>NUCLEOTIDE SEQUENCE [LARGE SCALE GENOMIC DNA]</scope>
    <source>
        <strain evidence="5 6">GH2-6</strain>
    </source>
</reference>
<dbReference type="SMART" id="SM00895">
    <property type="entry name" value="FCD"/>
    <property type="match status" value="1"/>
</dbReference>
<dbReference type="GO" id="GO:0003677">
    <property type="term" value="F:DNA binding"/>
    <property type="evidence" value="ECO:0007669"/>
    <property type="project" value="UniProtKB-KW"/>
</dbReference>